<proteinExistence type="predicted"/>
<gene>
    <name evidence="2" type="ORF">BSTOLATCC_MIC23375</name>
</gene>
<keyword evidence="3" id="KW-1185">Reference proteome</keyword>
<organism evidence="2 3">
    <name type="scientific">Blepharisma stoltei</name>
    <dbReference type="NCBI Taxonomy" id="1481888"/>
    <lineage>
        <taxon>Eukaryota</taxon>
        <taxon>Sar</taxon>
        <taxon>Alveolata</taxon>
        <taxon>Ciliophora</taxon>
        <taxon>Postciliodesmatophora</taxon>
        <taxon>Heterotrichea</taxon>
        <taxon>Heterotrichida</taxon>
        <taxon>Blepharismidae</taxon>
        <taxon>Blepharisma</taxon>
    </lineage>
</organism>
<evidence type="ECO:0000256" key="1">
    <source>
        <dbReference type="SAM" id="SignalP"/>
    </source>
</evidence>
<keyword evidence="1" id="KW-0732">Signal</keyword>
<accession>A0AAU9JEJ2</accession>
<dbReference type="AlphaFoldDB" id="A0AAU9JEJ2"/>
<evidence type="ECO:0000313" key="2">
    <source>
        <dbReference type="EMBL" id="CAG9319166.1"/>
    </source>
</evidence>
<reference evidence="2" key="1">
    <citation type="submission" date="2021-09" db="EMBL/GenBank/DDBJ databases">
        <authorList>
            <consortium name="AG Swart"/>
            <person name="Singh M."/>
            <person name="Singh A."/>
            <person name="Seah K."/>
            <person name="Emmerich C."/>
        </authorList>
    </citation>
    <scope>NUCLEOTIDE SEQUENCE</scope>
    <source>
        <strain evidence="2">ATCC30299</strain>
    </source>
</reference>
<name>A0AAU9JEJ2_9CILI</name>
<evidence type="ECO:0000313" key="3">
    <source>
        <dbReference type="Proteomes" id="UP001162131"/>
    </source>
</evidence>
<dbReference type="EMBL" id="CAJZBQ010000022">
    <property type="protein sequence ID" value="CAG9319166.1"/>
    <property type="molecule type" value="Genomic_DNA"/>
</dbReference>
<sequence length="78" mass="8691">MKAMIFVVLYLAAFSAGTEVLKGSFLQRDVENLSESFIQTALKSTTEENFNDMSQIQSNVFIERKATSYDPDAIKSSS</sequence>
<dbReference type="Proteomes" id="UP001162131">
    <property type="component" value="Unassembled WGS sequence"/>
</dbReference>
<protein>
    <submittedName>
        <fullName evidence="2">Uncharacterized protein</fullName>
    </submittedName>
</protein>
<feature type="signal peptide" evidence="1">
    <location>
        <begin position="1"/>
        <end position="17"/>
    </location>
</feature>
<feature type="chain" id="PRO_5043829669" evidence="1">
    <location>
        <begin position="18"/>
        <end position="78"/>
    </location>
</feature>
<comment type="caution">
    <text evidence="2">The sequence shown here is derived from an EMBL/GenBank/DDBJ whole genome shotgun (WGS) entry which is preliminary data.</text>
</comment>